<feature type="transmembrane region" description="Helical" evidence="6">
    <location>
        <begin position="320"/>
        <end position="343"/>
    </location>
</feature>
<dbReference type="InterPro" id="IPR036259">
    <property type="entry name" value="MFS_trans_sf"/>
</dbReference>
<evidence type="ECO:0000313" key="9">
    <source>
        <dbReference type="Proteomes" id="UP001050691"/>
    </source>
</evidence>
<protein>
    <recommendedName>
        <fullName evidence="7">Major facilitator superfamily (MFS) profile domain-containing protein</fullName>
    </recommendedName>
</protein>
<evidence type="ECO:0000259" key="7">
    <source>
        <dbReference type="PROSITE" id="PS50850"/>
    </source>
</evidence>
<feature type="transmembrane region" description="Helical" evidence="6">
    <location>
        <begin position="176"/>
        <end position="198"/>
    </location>
</feature>
<feature type="transmembrane region" description="Helical" evidence="6">
    <location>
        <begin position="372"/>
        <end position="393"/>
    </location>
</feature>
<evidence type="ECO:0000256" key="6">
    <source>
        <dbReference type="SAM" id="Phobius"/>
    </source>
</evidence>
<feature type="transmembrane region" description="Helical" evidence="6">
    <location>
        <begin position="151"/>
        <end position="170"/>
    </location>
</feature>
<feature type="transmembrane region" description="Helical" evidence="6">
    <location>
        <begin position="237"/>
        <end position="259"/>
    </location>
</feature>
<organism evidence="8 9">
    <name type="scientific">Clathrus columnatus</name>
    <dbReference type="NCBI Taxonomy" id="1419009"/>
    <lineage>
        <taxon>Eukaryota</taxon>
        <taxon>Fungi</taxon>
        <taxon>Dikarya</taxon>
        <taxon>Basidiomycota</taxon>
        <taxon>Agaricomycotina</taxon>
        <taxon>Agaricomycetes</taxon>
        <taxon>Phallomycetidae</taxon>
        <taxon>Phallales</taxon>
        <taxon>Clathraceae</taxon>
        <taxon>Clathrus</taxon>
    </lineage>
</organism>
<feature type="domain" description="Major facilitator superfamily (MFS) profile" evidence="7">
    <location>
        <begin position="84"/>
        <end position="482"/>
    </location>
</feature>
<evidence type="ECO:0000256" key="4">
    <source>
        <dbReference type="ARBA" id="ARBA00023136"/>
    </source>
</evidence>
<feature type="transmembrane region" description="Helical" evidence="6">
    <location>
        <begin position="115"/>
        <end position="139"/>
    </location>
</feature>
<keyword evidence="3 6" id="KW-1133">Transmembrane helix</keyword>
<gene>
    <name evidence="8" type="ORF">Clacol_008468</name>
</gene>
<dbReference type="Pfam" id="PF07690">
    <property type="entry name" value="MFS_1"/>
    <property type="match status" value="1"/>
</dbReference>
<dbReference type="PANTHER" id="PTHR23502">
    <property type="entry name" value="MAJOR FACILITATOR SUPERFAMILY"/>
    <property type="match status" value="1"/>
</dbReference>
<evidence type="ECO:0000256" key="3">
    <source>
        <dbReference type="ARBA" id="ARBA00022989"/>
    </source>
</evidence>
<accession>A0AAV5AHU5</accession>
<dbReference type="Gene3D" id="1.20.1250.20">
    <property type="entry name" value="MFS general substrate transporter like domains"/>
    <property type="match status" value="1"/>
</dbReference>
<evidence type="ECO:0000256" key="1">
    <source>
        <dbReference type="ARBA" id="ARBA00004141"/>
    </source>
</evidence>
<keyword evidence="2 6" id="KW-0812">Transmembrane</keyword>
<dbReference type="AlphaFoldDB" id="A0AAV5AHU5"/>
<feature type="compositionally biased region" description="Basic and acidic residues" evidence="5">
    <location>
        <begin position="1"/>
        <end position="11"/>
    </location>
</feature>
<keyword evidence="9" id="KW-1185">Reference proteome</keyword>
<feature type="transmembrane region" description="Helical" evidence="6">
    <location>
        <begin position="210"/>
        <end position="231"/>
    </location>
</feature>
<reference evidence="8" key="1">
    <citation type="submission" date="2021-10" db="EMBL/GenBank/DDBJ databases">
        <title>De novo Genome Assembly of Clathrus columnatus (Basidiomycota, Fungi) Using Illumina and Nanopore Sequence Data.</title>
        <authorList>
            <person name="Ogiso-Tanaka E."/>
            <person name="Itagaki H."/>
            <person name="Hosoya T."/>
            <person name="Hosaka K."/>
        </authorList>
    </citation>
    <scope>NUCLEOTIDE SEQUENCE</scope>
    <source>
        <strain evidence="8">MO-923</strain>
    </source>
</reference>
<comment type="caution">
    <text evidence="8">The sequence shown here is derived from an EMBL/GenBank/DDBJ whole genome shotgun (WGS) entry which is preliminary data.</text>
</comment>
<proteinExistence type="predicted"/>
<dbReference type="GO" id="GO:0022857">
    <property type="term" value="F:transmembrane transporter activity"/>
    <property type="evidence" value="ECO:0007669"/>
    <property type="project" value="InterPro"/>
</dbReference>
<comment type="subcellular location">
    <subcellularLocation>
        <location evidence="1">Membrane</location>
        <topology evidence="1">Multi-pass membrane protein</topology>
    </subcellularLocation>
</comment>
<feature type="transmembrane region" description="Helical" evidence="6">
    <location>
        <begin position="82"/>
        <end position="103"/>
    </location>
</feature>
<dbReference type="EMBL" id="BPWL01000009">
    <property type="protein sequence ID" value="GJJ14206.1"/>
    <property type="molecule type" value="Genomic_DNA"/>
</dbReference>
<dbReference type="PANTHER" id="PTHR23502:SF60">
    <property type="entry name" value="MAJOR FACILITATOR SUPERFAMILY (MFS) PROFILE DOMAIN-CONTAINING PROTEIN-RELATED"/>
    <property type="match status" value="1"/>
</dbReference>
<evidence type="ECO:0000256" key="2">
    <source>
        <dbReference type="ARBA" id="ARBA00022692"/>
    </source>
</evidence>
<evidence type="ECO:0000256" key="5">
    <source>
        <dbReference type="SAM" id="MobiDB-lite"/>
    </source>
</evidence>
<evidence type="ECO:0000313" key="8">
    <source>
        <dbReference type="EMBL" id="GJJ14206.1"/>
    </source>
</evidence>
<feature type="transmembrane region" description="Helical" evidence="6">
    <location>
        <begin position="405"/>
        <end position="430"/>
    </location>
</feature>
<dbReference type="PROSITE" id="PS50850">
    <property type="entry name" value="MFS"/>
    <property type="match status" value="1"/>
</dbReference>
<dbReference type="InterPro" id="IPR020846">
    <property type="entry name" value="MFS_dom"/>
</dbReference>
<keyword evidence="4 6" id="KW-0472">Membrane</keyword>
<feature type="compositionally biased region" description="Polar residues" evidence="5">
    <location>
        <begin position="14"/>
        <end position="24"/>
    </location>
</feature>
<feature type="region of interest" description="Disordered" evidence="5">
    <location>
        <begin position="1"/>
        <end position="77"/>
    </location>
</feature>
<sequence length="482" mass="52989">MKSNENIHNDTQDLETASQETKIPTPTPKELEEGEIPDQAKPEEQEQTADNNQQNEKGEIIVNWDGPDDPMNPRNWSPRKKWAAVGVVSSYTFLSPIASSMVAPAAESLGHDLHITSTVLLSMLVSIFVLAYAFGPLILGPLSEIFGRARVLQIANLLFLVFNIACGFAQNSQQFLAFRFLAGFGGSAPLSIGGGVLGDCFIPDERGRAVALYSLAPILGPAIGPVAGGFIAENTTWRWVFWSSSFACCVVQIIGLFALQETFHPVLLEQKAKRIRKEKGYDPKDNSVIRTVYDSPDRHWQEILSRSLVRPFRLFLFEPIIQLLGLYMAFIEIAMASHFIVFIRTEIKSLVLVTIPGIFQNIYKENVGIAGLHYIALGIGLTLGSQGLLLIGLGMMPIFQNVQNYVIDAFTLYAASALASVAFLRSLAGFGFPLFAPTMYNALGYGKGNTILAVCAIVIGWPATLGFWLYGEKIRKRSRYAS</sequence>
<dbReference type="Proteomes" id="UP001050691">
    <property type="component" value="Unassembled WGS sequence"/>
</dbReference>
<name>A0AAV5AHU5_9AGAM</name>
<dbReference type="SUPFAM" id="SSF103473">
    <property type="entry name" value="MFS general substrate transporter"/>
    <property type="match status" value="1"/>
</dbReference>
<dbReference type="InterPro" id="IPR011701">
    <property type="entry name" value="MFS"/>
</dbReference>
<feature type="transmembrane region" description="Helical" evidence="6">
    <location>
        <begin position="450"/>
        <end position="470"/>
    </location>
</feature>
<dbReference type="GO" id="GO:0005886">
    <property type="term" value="C:plasma membrane"/>
    <property type="evidence" value="ECO:0007669"/>
    <property type="project" value="TreeGrafter"/>
</dbReference>